<dbReference type="CDD" id="cd02947">
    <property type="entry name" value="TRX_family"/>
    <property type="match status" value="1"/>
</dbReference>
<sequence>MATLSESLALSSLSNLRPSLSPYLTSPPSLSLSAYRKLTALPQFTGLRIQLPSHRSVSSFSSRNPSVLRRCARVSCEAQETALDIPIVTDATWESLVLKSDGPVLVEFWAPWCGPCRMIHPVIGELAKQYDGKLKCFKLSTDDSPSIATQYGIRSIPTIMIFINGEKKDAVIGAVPKTTLIASIEKFL</sequence>
<keyword evidence="3" id="KW-0249">Electron transport</keyword>
<dbReference type="EnsemblPlants" id="QL08p038638:mrna">
    <property type="protein sequence ID" value="QL08p038638:mrna"/>
    <property type="gene ID" value="QL08p038638"/>
</dbReference>
<dbReference type="Pfam" id="PF00085">
    <property type="entry name" value="Thioredoxin"/>
    <property type="match status" value="1"/>
</dbReference>
<keyword evidence="2" id="KW-0809">Transit peptide</keyword>
<dbReference type="PROSITE" id="PS51352">
    <property type="entry name" value="THIOREDOXIN_2"/>
    <property type="match status" value="1"/>
</dbReference>
<protein>
    <recommendedName>
        <fullName evidence="6">Thioredoxin domain-containing protein</fullName>
    </recommendedName>
</protein>
<dbReference type="SUPFAM" id="SSF52833">
    <property type="entry name" value="Thioredoxin-like"/>
    <property type="match status" value="1"/>
</dbReference>
<gene>
    <name evidence="7" type="primary">LOC115957806</name>
</gene>
<dbReference type="NCBIfam" id="TIGR01068">
    <property type="entry name" value="thioredoxin"/>
    <property type="match status" value="1"/>
</dbReference>
<dbReference type="Gramene" id="QL08p038638:mrna">
    <property type="protein sequence ID" value="QL08p038638:mrna"/>
    <property type="gene ID" value="QL08p038638"/>
</dbReference>
<dbReference type="RefSeq" id="XP_030931997.1">
    <property type="nucleotide sequence ID" value="XM_031076137.1"/>
</dbReference>
<dbReference type="GeneID" id="115957806"/>
<dbReference type="OrthoDB" id="2121326at2759"/>
<accession>A0A7N2MCW2</accession>
<dbReference type="GO" id="GO:0015035">
    <property type="term" value="F:protein-disulfide reductase activity"/>
    <property type="evidence" value="ECO:0007669"/>
    <property type="project" value="InterPro"/>
</dbReference>
<dbReference type="InterPro" id="IPR005746">
    <property type="entry name" value="Thioredoxin"/>
</dbReference>
<keyword evidence="8" id="KW-1185">Reference proteome</keyword>
<evidence type="ECO:0000313" key="8">
    <source>
        <dbReference type="Proteomes" id="UP000594261"/>
    </source>
</evidence>
<dbReference type="InterPro" id="IPR017937">
    <property type="entry name" value="Thioredoxin_CS"/>
</dbReference>
<dbReference type="PROSITE" id="PS00194">
    <property type="entry name" value="THIOREDOXIN_1"/>
    <property type="match status" value="1"/>
</dbReference>
<keyword evidence="4" id="KW-1015">Disulfide bond</keyword>
<organism evidence="7 8">
    <name type="scientific">Quercus lobata</name>
    <name type="common">Valley oak</name>
    <dbReference type="NCBI Taxonomy" id="97700"/>
    <lineage>
        <taxon>Eukaryota</taxon>
        <taxon>Viridiplantae</taxon>
        <taxon>Streptophyta</taxon>
        <taxon>Embryophyta</taxon>
        <taxon>Tracheophyta</taxon>
        <taxon>Spermatophyta</taxon>
        <taxon>Magnoliopsida</taxon>
        <taxon>eudicotyledons</taxon>
        <taxon>Gunneridae</taxon>
        <taxon>Pentapetalae</taxon>
        <taxon>rosids</taxon>
        <taxon>fabids</taxon>
        <taxon>Fagales</taxon>
        <taxon>Fagaceae</taxon>
        <taxon>Quercus</taxon>
    </lineage>
</organism>
<dbReference type="EMBL" id="LRBV02000008">
    <property type="status" value="NOT_ANNOTATED_CDS"/>
    <property type="molecule type" value="Genomic_DNA"/>
</dbReference>
<evidence type="ECO:0000256" key="4">
    <source>
        <dbReference type="ARBA" id="ARBA00023157"/>
    </source>
</evidence>
<dbReference type="KEGG" id="qlo:115957806"/>
<reference evidence="7 8" key="1">
    <citation type="journal article" date="2016" name="G3 (Bethesda)">
        <title>First Draft Assembly and Annotation of the Genome of a California Endemic Oak Quercus lobata Nee (Fagaceae).</title>
        <authorList>
            <person name="Sork V.L."/>
            <person name="Fitz-Gibbon S.T."/>
            <person name="Puiu D."/>
            <person name="Crepeau M."/>
            <person name="Gugger P.F."/>
            <person name="Sherman R."/>
            <person name="Stevens K."/>
            <person name="Langley C.H."/>
            <person name="Pellegrini M."/>
            <person name="Salzberg S.L."/>
        </authorList>
    </citation>
    <scope>NUCLEOTIDE SEQUENCE [LARGE SCALE GENOMIC DNA]</scope>
    <source>
        <strain evidence="7 8">cv. SW786</strain>
    </source>
</reference>
<dbReference type="GO" id="GO:0008047">
    <property type="term" value="F:enzyme activator activity"/>
    <property type="evidence" value="ECO:0007669"/>
    <property type="project" value="UniProtKB-ARBA"/>
</dbReference>
<dbReference type="FunFam" id="3.40.30.10:FF:000001">
    <property type="entry name" value="Thioredoxin"/>
    <property type="match status" value="1"/>
</dbReference>
<feature type="domain" description="Thioredoxin" evidence="6">
    <location>
        <begin position="72"/>
        <end position="188"/>
    </location>
</feature>
<dbReference type="FunCoup" id="A0A7N2MCW2">
    <property type="interactions" value="1173"/>
</dbReference>
<evidence type="ECO:0000256" key="1">
    <source>
        <dbReference type="ARBA" id="ARBA00022448"/>
    </source>
</evidence>
<dbReference type="Gene3D" id="3.40.30.10">
    <property type="entry name" value="Glutaredoxin"/>
    <property type="match status" value="1"/>
</dbReference>
<keyword evidence="1" id="KW-0813">Transport</keyword>
<name>A0A7N2MCW2_QUELO</name>
<reference evidence="7" key="2">
    <citation type="submission" date="2021-01" db="UniProtKB">
        <authorList>
            <consortium name="EnsemblPlants"/>
        </authorList>
    </citation>
    <scope>IDENTIFICATION</scope>
</reference>
<evidence type="ECO:0000256" key="3">
    <source>
        <dbReference type="ARBA" id="ARBA00022982"/>
    </source>
</evidence>
<evidence type="ECO:0000259" key="6">
    <source>
        <dbReference type="PROSITE" id="PS51352"/>
    </source>
</evidence>
<dbReference type="GO" id="GO:0005737">
    <property type="term" value="C:cytoplasm"/>
    <property type="evidence" value="ECO:0007669"/>
    <property type="project" value="TreeGrafter"/>
</dbReference>
<evidence type="ECO:0000256" key="2">
    <source>
        <dbReference type="ARBA" id="ARBA00022946"/>
    </source>
</evidence>
<keyword evidence="5" id="KW-0676">Redox-active center</keyword>
<evidence type="ECO:0000256" key="5">
    <source>
        <dbReference type="ARBA" id="ARBA00023284"/>
    </source>
</evidence>
<dbReference type="InterPro" id="IPR013766">
    <property type="entry name" value="Thioredoxin_domain"/>
</dbReference>
<dbReference type="PANTHER" id="PTHR45663">
    <property type="entry name" value="GEO12009P1"/>
    <property type="match status" value="1"/>
</dbReference>
<proteinExistence type="predicted"/>
<dbReference type="AlphaFoldDB" id="A0A7N2MCW2"/>
<dbReference type="PRINTS" id="PR00421">
    <property type="entry name" value="THIOREDOXIN"/>
</dbReference>
<dbReference type="OMA" id="HRSIICE"/>
<dbReference type="InParanoid" id="A0A7N2MCW2"/>
<dbReference type="InterPro" id="IPR036249">
    <property type="entry name" value="Thioredoxin-like_sf"/>
</dbReference>
<evidence type="ECO:0000313" key="7">
    <source>
        <dbReference type="EnsemblPlants" id="QL08p038638:mrna"/>
    </source>
</evidence>
<dbReference type="Proteomes" id="UP000594261">
    <property type="component" value="Chromosome 8"/>
</dbReference>
<dbReference type="PANTHER" id="PTHR45663:SF11">
    <property type="entry name" value="GEO12009P1"/>
    <property type="match status" value="1"/>
</dbReference>